<dbReference type="SUPFAM" id="SSF48371">
    <property type="entry name" value="ARM repeat"/>
    <property type="match status" value="1"/>
</dbReference>
<feature type="compositionally biased region" description="Low complexity" evidence="1">
    <location>
        <begin position="65"/>
        <end position="97"/>
    </location>
</feature>
<dbReference type="InterPro" id="IPR016024">
    <property type="entry name" value="ARM-type_fold"/>
</dbReference>
<accession>A0AAW1P2Z8</accession>
<reference evidence="2 3" key="1">
    <citation type="journal article" date="2024" name="Nat. Commun.">
        <title>Phylogenomics reveals the evolutionary origins of lichenization in chlorophyte algae.</title>
        <authorList>
            <person name="Puginier C."/>
            <person name="Libourel C."/>
            <person name="Otte J."/>
            <person name="Skaloud P."/>
            <person name="Haon M."/>
            <person name="Grisel S."/>
            <person name="Petersen M."/>
            <person name="Berrin J.G."/>
            <person name="Delaux P.M."/>
            <person name="Dal Grande F."/>
            <person name="Keller J."/>
        </authorList>
    </citation>
    <scope>NUCLEOTIDE SEQUENCE [LARGE SCALE GENOMIC DNA]</scope>
    <source>
        <strain evidence="2 3">SAG 2043</strain>
    </source>
</reference>
<evidence type="ECO:0000313" key="2">
    <source>
        <dbReference type="EMBL" id="KAK9803291.1"/>
    </source>
</evidence>
<dbReference type="Gene3D" id="1.25.10.10">
    <property type="entry name" value="Leucine-rich Repeat Variant"/>
    <property type="match status" value="1"/>
</dbReference>
<evidence type="ECO:0000256" key="1">
    <source>
        <dbReference type="SAM" id="MobiDB-lite"/>
    </source>
</evidence>
<gene>
    <name evidence="2" type="ORF">WJX72_008564</name>
</gene>
<dbReference type="EMBL" id="JALJOR010000022">
    <property type="protein sequence ID" value="KAK9803291.1"/>
    <property type="molecule type" value="Genomic_DNA"/>
</dbReference>
<sequence length="423" mass="46248">MADPRGRFARATQLLQQAATASRSTRQALGTFTRLELLSRCKDAVLKSQPLVKRPLIEELEDSNGSETSSEASSGAASEAAATPQMMAPPASAAAAAATTTGSPAAAAASATEQRPLELRVQDLLLALLPEVVRRLRATIMQKGHTGSEAGFKPYTGPDTFDRALAARRLGWVVRQLGYTHLTPAIPAVLPSILAAVDDVSPPVQSLGLWTLHHLATEALPSDLRWQRELLLDVAKRSISGCDERVWPAAAPTATALAIALEGKDPYAAGYDLIMRGMLEEGERHAHVPARRIVWLRAIQPLLQALALVNVRYLGRLLPLLLQWLQEFDRPSRTGALQALHCVIQQTWPRIPAHADLLWQHLQWAHDREKGAPESAEQPAAVQWIERCAELLAWCSRDFVQQRLAAGDLERESLLRYGLAVEQ</sequence>
<organism evidence="2 3">
    <name type="scientific">[Myrmecia] bisecta</name>
    <dbReference type="NCBI Taxonomy" id="41462"/>
    <lineage>
        <taxon>Eukaryota</taxon>
        <taxon>Viridiplantae</taxon>
        <taxon>Chlorophyta</taxon>
        <taxon>core chlorophytes</taxon>
        <taxon>Trebouxiophyceae</taxon>
        <taxon>Trebouxiales</taxon>
        <taxon>Trebouxiaceae</taxon>
        <taxon>Myrmecia</taxon>
    </lineage>
</organism>
<dbReference type="PANTHER" id="PTHR14873">
    <property type="entry name" value="OS06G0694100 PROTEIN"/>
    <property type="match status" value="1"/>
</dbReference>
<dbReference type="PANTHER" id="PTHR14873:SF1">
    <property type="entry name" value="OS06G0694100 PROTEIN"/>
    <property type="match status" value="1"/>
</dbReference>
<dbReference type="InterPro" id="IPR011989">
    <property type="entry name" value="ARM-like"/>
</dbReference>
<keyword evidence="3" id="KW-1185">Reference proteome</keyword>
<evidence type="ECO:0000313" key="3">
    <source>
        <dbReference type="Proteomes" id="UP001489004"/>
    </source>
</evidence>
<name>A0AAW1P2Z8_9CHLO</name>
<proteinExistence type="predicted"/>
<dbReference type="AlphaFoldDB" id="A0AAW1P2Z8"/>
<feature type="region of interest" description="Disordered" evidence="1">
    <location>
        <begin position="57"/>
        <end position="97"/>
    </location>
</feature>
<dbReference type="Proteomes" id="UP001489004">
    <property type="component" value="Unassembled WGS sequence"/>
</dbReference>
<comment type="caution">
    <text evidence="2">The sequence shown here is derived from an EMBL/GenBank/DDBJ whole genome shotgun (WGS) entry which is preliminary data.</text>
</comment>
<protein>
    <submittedName>
        <fullName evidence="2">Uncharacterized protein</fullName>
    </submittedName>
</protein>